<dbReference type="GO" id="GO:0007189">
    <property type="term" value="P:adenylate cyclase-activating G protein-coupled receptor signaling pathway"/>
    <property type="evidence" value="ECO:0007669"/>
    <property type="project" value="TreeGrafter"/>
</dbReference>
<keyword evidence="2 5" id="KW-0812">Transmembrane</keyword>
<reference evidence="7 8" key="1">
    <citation type="submission" date="2018-06" db="EMBL/GenBank/DDBJ databases">
        <title>Comparative genomics reveals the genomic features of Rhizophagus irregularis, R. cerebriforme, R. diaphanum and Gigaspora rosea, and their symbiotic lifestyle signature.</title>
        <authorList>
            <person name="Morin E."/>
            <person name="San Clemente H."/>
            <person name="Chen E.C.H."/>
            <person name="De La Providencia I."/>
            <person name="Hainaut M."/>
            <person name="Kuo A."/>
            <person name="Kohler A."/>
            <person name="Murat C."/>
            <person name="Tang N."/>
            <person name="Roy S."/>
            <person name="Loubradou J."/>
            <person name="Henrissat B."/>
            <person name="Grigoriev I.V."/>
            <person name="Corradi N."/>
            <person name="Roux C."/>
            <person name="Martin F.M."/>
        </authorList>
    </citation>
    <scope>NUCLEOTIDE SEQUENCE [LARGE SCALE GENOMIC DNA]</scope>
    <source>
        <strain evidence="7 8">DAOM 194757</strain>
    </source>
</reference>
<keyword evidence="4 5" id="KW-0472">Membrane</keyword>
<keyword evidence="8" id="KW-1185">Reference proteome</keyword>
<feature type="transmembrane region" description="Helical" evidence="5">
    <location>
        <begin position="242"/>
        <end position="265"/>
    </location>
</feature>
<gene>
    <name evidence="7" type="ORF">C2G38_2060952</name>
</gene>
<evidence type="ECO:0000256" key="5">
    <source>
        <dbReference type="SAM" id="Phobius"/>
    </source>
</evidence>
<feature type="domain" description="G-protein coupled receptors family 1 profile" evidence="6">
    <location>
        <begin position="21"/>
        <end position="265"/>
    </location>
</feature>
<evidence type="ECO:0000256" key="4">
    <source>
        <dbReference type="ARBA" id="ARBA00023136"/>
    </source>
</evidence>
<protein>
    <recommendedName>
        <fullName evidence="6">G-protein coupled receptors family 1 profile domain-containing protein</fullName>
    </recommendedName>
</protein>
<keyword evidence="3 5" id="KW-1133">Transmembrane helix</keyword>
<feature type="transmembrane region" description="Helical" evidence="5">
    <location>
        <begin position="213"/>
        <end position="236"/>
    </location>
</feature>
<dbReference type="GO" id="GO:0004930">
    <property type="term" value="F:G protein-coupled receptor activity"/>
    <property type="evidence" value="ECO:0007669"/>
    <property type="project" value="TreeGrafter"/>
</dbReference>
<evidence type="ECO:0000259" key="6">
    <source>
        <dbReference type="PROSITE" id="PS50262"/>
    </source>
</evidence>
<comment type="caution">
    <text evidence="7">The sequence shown here is derived from an EMBL/GenBank/DDBJ whole genome shotgun (WGS) entry which is preliminary data.</text>
</comment>
<dbReference type="PROSITE" id="PS50262">
    <property type="entry name" value="G_PROTEIN_RECEP_F1_2"/>
    <property type="match status" value="1"/>
</dbReference>
<sequence length="274" mass="31520">MLTTADYYIIVPLAVISSAVNGICLIYIILKILRRWWITKKSLTMAQRVPFYFALSEYFLFCIHLVNVLHGLHASIYHYTLQGISCRIIGGISFFFFSSNVILVGSLSLTTYLRICRRIVINLGTYDYKLFLVILLVSLTITLIGIDDYGHSKYWCYITPSNPITPIITISLIVIILLVTLYCYIMTIVEVYINVKKFGSKLSRVDIIVTRKIIFYILIFLFEWIPVLGFLISRIFYYEELWIHIVAALSVNIGGIGNVILYIIYENCNTTVIV</sequence>
<dbReference type="GO" id="GO:0005886">
    <property type="term" value="C:plasma membrane"/>
    <property type="evidence" value="ECO:0007669"/>
    <property type="project" value="TreeGrafter"/>
</dbReference>
<dbReference type="PANTHER" id="PTHR23112:SF0">
    <property type="entry name" value="TRANSMEMBRANE PROTEIN 116"/>
    <property type="match status" value="1"/>
</dbReference>
<evidence type="ECO:0000256" key="3">
    <source>
        <dbReference type="ARBA" id="ARBA00022989"/>
    </source>
</evidence>
<dbReference type="Proteomes" id="UP000266673">
    <property type="component" value="Unassembled WGS sequence"/>
</dbReference>
<dbReference type="OrthoDB" id="2357963at2759"/>
<dbReference type="Gene3D" id="1.20.1070.10">
    <property type="entry name" value="Rhodopsin 7-helix transmembrane proteins"/>
    <property type="match status" value="1"/>
</dbReference>
<evidence type="ECO:0000313" key="7">
    <source>
        <dbReference type="EMBL" id="RIB27820.1"/>
    </source>
</evidence>
<dbReference type="PANTHER" id="PTHR23112">
    <property type="entry name" value="G PROTEIN-COUPLED RECEPTOR 157-RELATED"/>
    <property type="match status" value="1"/>
</dbReference>
<dbReference type="AlphaFoldDB" id="A0A397VZ82"/>
<feature type="transmembrane region" description="Helical" evidence="5">
    <location>
        <begin position="166"/>
        <end position="193"/>
    </location>
</feature>
<name>A0A397VZ82_9GLOM</name>
<dbReference type="EMBL" id="QKWP01000086">
    <property type="protein sequence ID" value="RIB27820.1"/>
    <property type="molecule type" value="Genomic_DNA"/>
</dbReference>
<evidence type="ECO:0000313" key="8">
    <source>
        <dbReference type="Proteomes" id="UP000266673"/>
    </source>
</evidence>
<evidence type="ECO:0000256" key="1">
    <source>
        <dbReference type="ARBA" id="ARBA00004141"/>
    </source>
</evidence>
<feature type="transmembrane region" description="Helical" evidence="5">
    <location>
        <begin position="6"/>
        <end position="30"/>
    </location>
</feature>
<feature type="transmembrane region" description="Helical" evidence="5">
    <location>
        <begin position="51"/>
        <end position="72"/>
    </location>
</feature>
<organism evidence="7 8">
    <name type="scientific">Gigaspora rosea</name>
    <dbReference type="NCBI Taxonomy" id="44941"/>
    <lineage>
        <taxon>Eukaryota</taxon>
        <taxon>Fungi</taxon>
        <taxon>Fungi incertae sedis</taxon>
        <taxon>Mucoromycota</taxon>
        <taxon>Glomeromycotina</taxon>
        <taxon>Glomeromycetes</taxon>
        <taxon>Diversisporales</taxon>
        <taxon>Gigasporaceae</taxon>
        <taxon>Gigaspora</taxon>
    </lineage>
</organism>
<feature type="transmembrane region" description="Helical" evidence="5">
    <location>
        <begin position="128"/>
        <end position="146"/>
    </location>
</feature>
<comment type="subcellular location">
    <subcellularLocation>
        <location evidence="1">Membrane</location>
        <topology evidence="1">Multi-pass membrane protein</topology>
    </subcellularLocation>
</comment>
<dbReference type="InterPro" id="IPR017452">
    <property type="entry name" value="GPCR_Rhodpsn_7TM"/>
</dbReference>
<feature type="transmembrane region" description="Helical" evidence="5">
    <location>
        <begin position="92"/>
        <end position="116"/>
    </location>
</feature>
<evidence type="ECO:0000256" key="2">
    <source>
        <dbReference type="ARBA" id="ARBA00022692"/>
    </source>
</evidence>
<proteinExistence type="predicted"/>
<accession>A0A397VZ82</accession>